<dbReference type="InterPro" id="IPR050259">
    <property type="entry name" value="SDR"/>
</dbReference>
<dbReference type="FunFam" id="3.40.50.720:FF:000173">
    <property type="entry name" value="3-oxoacyl-[acyl-carrier protein] reductase"/>
    <property type="match status" value="1"/>
</dbReference>
<evidence type="ECO:0000313" key="3">
    <source>
        <dbReference type="EMBL" id="QIZ50740.1"/>
    </source>
</evidence>
<comment type="similarity">
    <text evidence="1">Belongs to the short-chain dehydrogenases/reductases (SDR) family.</text>
</comment>
<dbReference type="GO" id="GO:0016491">
    <property type="term" value="F:oxidoreductase activity"/>
    <property type="evidence" value="ECO:0007669"/>
    <property type="project" value="UniProtKB-KW"/>
</dbReference>
<dbReference type="PANTHER" id="PTHR42879:SF2">
    <property type="entry name" value="3-OXOACYL-[ACYL-CARRIER-PROTEIN] REDUCTASE FABG"/>
    <property type="match status" value="1"/>
</dbReference>
<reference evidence="3 4" key="1">
    <citation type="submission" date="2018-11" db="EMBL/GenBank/DDBJ databases">
        <title>Complete genome sequence of Dickeya zeae strain CE1 infecting Canna edulis Ker-Gawl. in China.</title>
        <authorList>
            <person name="Zhang J."/>
            <person name="Lin B."/>
            <person name="Shen H."/>
            <person name="Jiang S."/>
            <person name="Pu X."/>
            <person name="Sun D."/>
        </authorList>
    </citation>
    <scope>NUCLEOTIDE SEQUENCE [LARGE SCALE GENOMIC DNA]</scope>
    <source>
        <strain evidence="3 4">CE1</strain>
    </source>
</reference>
<dbReference type="Pfam" id="PF13561">
    <property type="entry name" value="adh_short_C2"/>
    <property type="match status" value="1"/>
</dbReference>
<dbReference type="Proteomes" id="UP000500801">
    <property type="component" value="Chromosome"/>
</dbReference>
<sequence length="247" mass="26730">MLLSGKTAVVTGCLQGIGLATLDAFAAAGANVFACCQYADDKFLSHIENLKEKYNVEINPVYFDLMNYEEIKQGAHFIQKAKKPIDILANIAGANIDAYFHMMSMDQLKDTFSINFFSQVYFTQYITKLMLRGKKGSVINVSSISAIDGNPGQFAYSASKAAMIAGTKTLATELGPHGIRVNAVAPGVIKTPMTENLPKEALDRQLDRCELGRIGLPQEVANTILYLASDSSSYITGQVIRIDGGIG</sequence>
<keyword evidence="2" id="KW-0560">Oxidoreductase</keyword>
<dbReference type="RefSeq" id="WP_168362143.1">
    <property type="nucleotide sequence ID" value="NZ_CP033622.1"/>
</dbReference>
<dbReference type="EMBL" id="CP033622">
    <property type="protein sequence ID" value="QIZ50740.1"/>
    <property type="molecule type" value="Genomic_DNA"/>
</dbReference>
<dbReference type="InterPro" id="IPR002347">
    <property type="entry name" value="SDR_fam"/>
</dbReference>
<dbReference type="PRINTS" id="PR00081">
    <property type="entry name" value="GDHRDH"/>
</dbReference>
<evidence type="ECO:0000256" key="1">
    <source>
        <dbReference type="ARBA" id="ARBA00006484"/>
    </source>
</evidence>
<protein>
    <submittedName>
        <fullName evidence="3">SDR family oxidoreductase</fullName>
    </submittedName>
</protein>
<name>A0AAE6YZL0_9GAMM</name>
<dbReference type="PANTHER" id="PTHR42879">
    <property type="entry name" value="3-OXOACYL-(ACYL-CARRIER-PROTEIN) REDUCTASE"/>
    <property type="match status" value="1"/>
</dbReference>
<gene>
    <name evidence="3" type="ORF">DWG24_08120</name>
</gene>
<organism evidence="3 4">
    <name type="scientific">Dickeya zeae</name>
    <dbReference type="NCBI Taxonomy" id="204042"/>
    <lineage>
        <taxon>Bacteria</taxon>
        <taxon>Pseudomonadati</taxon>
        <taxon>Pseudomonadota</taxon>
        <taxon>Gammaproteobacteria</taxon>
        <taxon>Enterobacterales</taxon>
        <taxon>Pectobacteriaceae</taxon>
        <taxon>Dickeya</taxon>
    </lineage>
</organism>
<evidence type="ECO:0000313" key="4">
    <source>
        <dbReference type="Proteomes" id="UP000500801"/>
    </source>
</evidence>
<dbReference type="PRINTS" id="PR00080">
    <property type="entry name" value="SDRFAMILY"/>
</dbReference>
<dbReference type="Gene3D" id="3.40.50.720">
    <property type="entry name" value="NAD(P)-binding Rossmann-like Domain"/>
    <property type="match status" value="1"/>
</dbReference>
<evidence type="ECO:0000256" key="2">
    <source>
        <dbReference type="ARBA" id="ARBA00023002"/>
    </source>
</evidence>
<dbReference type="SUPFAM" id="SSF51735">
    <property type="entry name" value="NAD(P)-binding Rossmann-fold domains"/>
    <property type="match status" value="1"/>
</dbReference>
<accession>A0AAE6YZL0</accession>
<dbReference type="AlphaFoldDB" id="A0AAE6YZL0"/>
<proteinExistence type="inferred from homology"/>
<dbReference type="InterPro" id="IPR036291">
    <property type="entry name" value="NAD(P)-bd_dom_sf"/>
</dbReference>